<evidence type="ECO:0000256" key="5">
    <source>
        <dbReference type="ARBA" id="ARBA00022842"/>
    </source>
</evidence>
<comment type="catalytic activity">
    <reaction evidence="6">
        <text>(2R)-O-phospho-3-sulfolactate + H2O = (2R)-3-sulfolactate + phosphate</text>
        <dbReference type="Rhea" id="RHEA:23416"/>
        <dbReference type="ChEBI" id="CHEBI:15377"/>
        <dbReference type="ChEBI" id="CHEBI:15597"/>
        <dbReference type="ChEBI" id="CHEBI:43474"/>
        <dbReference type="ChEBI" id="CHEBI:58738"/>
        <dbReference type="EC" id="3.1.3.71"/>
    </reaction>
</comment>
<comment type="cofactor">
    <cofactor evidence="1">
        <name>Mg(2+)</name>
        <dbReference type="ChEBI" id="CHEBI:18420"/>
    </cofactor>
</comment>
<dbReference type="EC" id="3.1.3.71" evidence="3"/>
<evidence type="ECO:0000256" key="1">
    <source>
        <dbReference type="ARBA" id="ARBA00001946"/>
    </source>
</evidence>
<evidence type="ECO:0000256" key="3">
    <source>
        <dbReference type="ARBA" id="ARBA00012953"/>
    </source>
</evidence>
<dbReference type="RefSeq" id="WP_171481331.1">
    <property type="nucleotide sequence ID" value="NZ_JABGBP010000076.1"/>
</dbReference>
<dbReference type="GO" id="GO:0050545">
    <property type="term" value="F:sulfopyruvate decarboxylase activity"/>
    <property type="evidence" value="ECO:0007669"/>
    <property type="project" value="TreeGrafter"/>
</dbReference>
<evidence type="ECO:0000256" key="6">
    <source>
        <dbReference type="ARBA" id="ARBA00033711"/>
    </source>
</evidence>
<dbReference type="EMBL" id="JABGBP010000076">
    <property type="protein sequence ID" value="NOL59701.1"/>
    <property type="molecule type" value="Genomic_DNA"/>
</dbReference>
<dbReference type="PANTHER" id="PTHR37311:SF1">
    <property type="entry name" value="2-PHOSPHOSULFOLACTATE PHOSPHATASE-RELATED"/>
    <property type="match status" value="1"/>
</dbReference>
<reference evidence="7 8" key="1">
    <citation type="submission" date="2020-05" db="EMBL/GenBank/DDBJ databases">
        <authorList>
            <person name="Zhang R."/>
        </authorList>
    </citation>
    <scope>NUCLEOTIDE SEQUENCE [LARGE SCALE GENOMIC DNA]</scope>
    <source>
        <strain evidence="7 8">DSM 28986</strain>
    </source>
</reference>
<evidence type="ECO:0000256" key="4">
    <source>
        <dbReference type="ARBA" id="ARBA00022801"/>
    </source>
</evidence>
<sequence length="224" mass="25199">MIVNIIDGRREKNFDDSTKVLIDIFRATTTIPLMLYRNAKSIIPVRTVTETRKMKAKNPDYLTSGERYGVRIPRFNYGNSPGVIMGEDLSGKTLLFTSTNGIKVLFKIREFPGDIYLSSFINFTATYNAIKDREKVSIIVSNRPDGISDEDYIYANMLKAKLEGEEVNVDDYCNQIRASHGAKRLKIMGAAADIESSLKVDIYHEPIIYSNGKIIPLTKLSGKS</sequence>
<dbReference type="InterPro" id="IPR005238">
    <property type="entry name" value="ComB-like"/>
</dbReference>
<dbReference type="GO" id="GO:0050532">
    <property type="term" value="F:2-phosphosulfolactate phosphatase activity"/>
    <property type="evidence" value="ECO:0007669"/>
    <property type="project" value="UniProtKB-EC"/>
</dbReference>
<name>A0A7K4FLN7_9ARCH</name>
<protein>
    <recommendedName>
        <fullName evidence="3">2-phosphosulfolactate phosphatase</fullName>
        <ecNumber evidence="3">3.1.3.71</ecNumber>
    </recommendedName>
</protein>
<dbReference type="AlphaFoldDB" id="A0A7K4FLN7"/>
<dbReference type="Gene3D" id="3.90.1560.10">
    <property type="entry name" value="ComB-like"/>
    <property type="match status" value="1"/>
</dbReference>
<accession>A0A7K4FLN7</accession>
<dbReference type="GO" id="GO:0000287">
    <property type="term" value="F:magnesium ion binding"/>
    <property type="evidence" value="ECO:0007669"/>
    <property type="project" value="InterPro"/>
</dbReference>
<dbReference type="Pfam" id="PF04029">
    <property type="entry name" value="2-ph_phosp"/>
    <property type="match status" value="1"/>
</dbReference>
<keyword evidence="4" id="KW-0378">Hydrolase</keyword>
<gene>
    <name evidence="7" type="ORF">HLB00_02485</name>
</gene>
<proteinExistence type="inferred from homology"/>
<dbReference type="SUPFAM" id="SSF142823">
    <property type="entry name" value="ComB-like"/>
    <property type="match status" value="1"/>
</dbReference>
<dbReference type="PANTHER" id="PTHR37311">
    <property type="entry name" value="2-PHOSPHOSULFOLACTATE PHOSPHATASE-RELATED"/>
    <property type="match status" value="1"/>
</dbReference>
<evidence type="ECO:0000313" key="8">
    <source>
        <dbReference type="Proteomes" id="UP000546917"/>
    </source>
</evidence>
<organism evidence="7 8">
    <name type="scientific">Ferroplasma acidiphilum</name>
    <dbReference type="NCBI Taxonomy" id="74969"/>
    <lineage>
        <taxon>Archaea</taxon>
        <taxon>Methanobacteriati</taxon>
        <taxon>Thermoplasmatota</taxon>
        <taxon>Thermoplasmata</taxon>
        <taxon>Thermoplasmatales</taxon>
        <taxon>Ferroplasmaceae</taxon>
        <taxon>Ferroplasma</taxon>
    </lineage>
</organism>
<dbReference type="Proteomes" id="UP000546917">
    <property type="component" value="Unassembled WGS sequence"/>
</dbReference>
<evidence type="ECO:0000256" key="2">
    <source>
        <dbReference type="ARBA" id="ARBA00009997"/>
    </source>
</evidence>
<dbReference type="InterPro" id="IPR036702">
    <property type="entry name" value="ComB-like_sf"/>
</dbReference>
<evidence type="ECO:0000313" key="7">
    <source>
        <dbReference type="EMBL" id="NOL59701.1"/>
    </source>
</evidence>
<feature type="non-terminal residue" evidence="7">
    <location>
        <position position="224"/>
    </location>
</feature>
<comment type="caution">
    <text evidence="7">The sequence shown here is derived from an EMBL/GenBank/DDBJ whole genome shotgun (WGS) entry which is preliminary data.</text>
</comment>
<keyword evidence="5" id="KW-0460">Magnesium</keyword>
<comment type="similarity">
    <text evidence="2">Belongs to the ComB family.</text>
</comment>